<name>A0A978VKB6_ZIZJJ</name>
<gene>
    <name evidence="1" type="ORF">FEM48_Zijuj04G0141200</name>
</gene>
<proteinExistence type="predicted"/>
<protein>
    <submittedName>
        <fullName evidence="1">Uncharacterized protein</fullName>
    </submittedName>
</protein>
<evidence type="ECO:0000313" key="2">
    <source>
        <dbReference type="Proteomes" id="UP000813462"/>
    </source>
</evidence>
<dbReference type="EMBL" id="JAEACU010000004">
    <property type="protein sequence ID" value="KAH7533535.1"/>
    <property type="molecule type" value="Genomic_DNA"/>
</dbReference>
<dbReference type="Proteomes" id="UP000813462">
    <property type="component" value="Unassembled WGS sequence"/>
</dbReference>
<accession>A0A978VKB6</accession>
<sequence length="91" mass="10577">MWKFMSEFSSSDKFSVRLQRLVASLFRIPTFRPHLKNLVKLLNLEAVLAKASDNLVSEIFLASKNGGRNSVQNDDREIRDEIMNNAEYRKM</sequence>
<evidence type="ECO:0000313" key="1">
    <source>
        <dbReference type="EMBL" id="KAH7533535.1"/>
    </source>
</evidence>
<dbReference type="AlphaFoldDB" id="A0A978VKB6"/>
<comment type="caution">
    <text evidence="1">The sequence shown here is derived from an EMBL/GenBank/DDBJ whole genome shotgun (WGS) entry which is preliminary data.</text>
</comment>
<organism evidence="1 2">
    <name type="scientific">Ziziphus jujuba var. spinosa</name>
    <dbReference type="NCBI Taxonomy" id="714518"/>
    <lineage>
        <taxon>Eukaryota</taxon>
        <taxon>Viridiplantae</taxon>
        <taxon>Streptophyta</taxon>
        <taxon>Embryophyta</taxon>
        <taxon>Tracheophyta</taxon>
        <taxon>Spermatophyta</taxon>
        <taxon>Magnoliopsida</taxon>
        <taxon>eudicotyledons</taxon>
        <taxon>Gunneridae</taxon>
        <taxon>Pentapetalae</taxon>
        <taxon>rosids</taxon>
        <taxon>fabids</taxon>
        <taxon>Rosales</taxon>
        <taxon>Rhamnaceae</taxon>
        <taxon>Paliureae</taxon>
        <taxon>Ziziphus</taxon>
    </lineage>
</organism>
<reference evidence="1" key="1">
    <citation type="journal article" date="2021" name="Front. Plant Sci.">
        <title>Chromosome-Scale Genome Assembly for Chinese Sour Jujube and Insights Into Its Genome Evolution and Domestication Signature.</title>
        <authorList>
            <person name="Shen L.-Y."/>
            <person name="Luo H."/>
            <person name="Wang X.-L."/>
            <person name="Wang X.-M."/>
            <person name="Qiu X.-J."/>
            <person name="Liu H."/>
            <person name="Zhou S.-S."/>
            <person name="Jia K.-H."/>
            <person name="Nie S."/>
            <person name="Bao Y.-T."/>
            <person name="Zhang R.-G."/>
            <person name="Yun Q.-Z."/>
            <person name="Chai Y.-H."/>
            <person name="Lu J.-Y."/>
            <person name="Li Y."/>
            <person name="Zhao S.-W."/>
            <person name="Mao J.-F."/>
            <person name="Jia S.-G."/>
            <person name="Mao Y.-M."/>
        </authorList>
    </citation>
    <scope>NUCLEOTIDE SEQUENCE</scope>
    <source>
        <strain evidence="1">AT0</strain>
        <tissue evidence="1">Leaf</tissue>
    </source>
</reference>